<dbReference type="GO" id="GO:0004222">
    <property type="term" value="F:metalloendopeptidase activity"/>
    <property type="evidence" value="ECO:0007669"/>
    <property type="project" value="InterPro"/>
</dbReference>
<organism evidence="8 9">
    <name type="scientific">Candidatus Yanofskybacteria bacterium RIFCSPLOWO2_01_FULL_49_25</name>
    <dbReference type="NCBI Taxonomy" id="1802701"/>
    <lineage>
        <taxon>Bacteria</taxon>
        <taxon>Candidatus Yanofskyibacteriota</taxon>
    </lineage>
</organism>
<dbReference type="Pfam" id="PF02130">
    <property type="entry name" value="YbeY"/>
    <property type="match status" value="1"/>
</dbReference>
<keyword evidence="7" id="KW-0698">rRNA processing</keyword>
<dbReference type="Gene3D" id="3.40.390.30">
    <property type="entry name" value="Metalloproteases ('zincins'), catalytic domain"/>
    <property type="match status" value="1"/>
</dbReference>
<keyword evidence="2 7" id="KW-0540">Nuclease</keyword>
<sequence>MIAACCAALGIARSRVEVSVSIVSPARMRTLNRTHRSKDKPTDVLSFPLYTRTELSTLMKKRGILPVGDIFINRSDVKKRFAFLVVHGFLHLCGYDHETSKKEERIMFTLQDEILSHLRN</sequence>
<keyword evidence="4 7" id="KW-0255">Endonuclease</keyword>
<name>A0A1F8GTF4_9BACT</name>
<evidence type="ECO:0000256" key="1">
    <source>
        <dbReference type="ARBA" id="ARBA00010875"/>
    </source>
</evidence>
<dbReference type="PANTHER" id="PTHR46986">
    <property type="entry name" value="ENDORIBONUCLEASE YBEY, CHLOROPLASTIC"/>
    <property type="match status" value="1"/>
</dbReference>
<feature type="binding site" evidence="7">
    <location>
        <position position="87"/>
    </location>
    <ligand>
        <name>Zn(2+)</name>
        <dbReference type="ChEBI" id="CHEBI:29105"/>
        <note>catalytic</note>
    </ligand>
</feature>
<dbReference type="InterPro" id="IPR002036">
    <property type="entry name" value="YbeY"/>
</dbReference>
<evidence type="ECO:0000256" key="4">
    <source>
        <dbReference type="ARBA" id="ARBA00022759"/>
    </source>
</evidence>
<evidence type="ECO:0000256" key="5">
    <source>
        <dbReference type="ARBA" id="ARBA00022801"/>
    </source>
</evidence>
<evidence type="ECO:0000313" key="8">
    <source>
        <dbReference type="EMBL" id="OGN28705.1"/>
    </source>
</evidence>
<dbReference type="STRING" id="1802701.A3A33_01910"/>
<dbReference type="Proteomes" id="UP000179047">
    <property type="component" value="Unassembled WGS sequence"/>
</dbReference>
<dbReference type="HAMAP" id="MF_00009">
    <property type="entry name" value="Endoribonucl_YbeY"/>
    <property type="match status" value="1"/>
</dbReference>
<comment type="cofactor">
    <cofactor evidence="7">
        <name>Zn(2+)</name>
        <dbReference type="ChEBI" id="CHEBI:29105"/>
    </cofactor>
    <text evidence="7">Binds 1 zinc ion.</text>
</comment>
<comment type="similarity">
    <text evidence="1 7">Belongs to the endoribonuclease YbeY family.</text>
</comment>
<proteinExistence type="inferred from homology"/>
<keyword evidence="7" id="KW-0690">Ribosome biogenesis</keyword>
<dbReference type="GO" id="GO:0006364">
    <property type="term" value="P:rRNA processing"/>
    <property type="evidence" value="ECO:0007669"/>
    <property type="project" value="UniProtKB-UniRule"/>
</dbReference>
<dbReference type="InterPro" id="IPR023091">
    <property type="entry name" value="MetalPrtase_cat_dom_sf_prd"/>
</dbReference>
<dbReference type="GO" id="GO:0004521">
    <property type="term" value="F:RNA endonuclease activity"/>
    <property type="evidence" value="ECO:0007669"/>
    <property type="project" value="UniProtKB-UniRule"/>
</dbReference>
<keyword evidence="3 7" id="KW-0479">Metal-binding</keyword>
<evidence type="ECO:0000313" key="9">
    <source>
        <dbReference type="Proteomes" id="UP000179047"/>
    </source>
</evidence>
<dbReference type="SUPFAM" id="SSF55486">
    <property type="entry name" value="Metalloproteases ('zincins'), catalytic domain"/>
    <property type="match status" value="1"/>
</dbReference>
<evidence type="ECO:0000256" key="6">
    <source>
        <dbReference type="ARBA" id="ARBA00022833"/>
    </source>
</evidence>
<dbReference type="GO" id="GO:0005737">
    <property type="term" value="C:cytoplasm"/>
    <property type="evidence" value="ECO:0007669"/>
    <property type="project" value="UniProtKB-SubCell"/>
</dbReference>
<keyword evidence="6 7" id="KW-0862">Zinc</keyword>
<keyword evidence="5 7" id="KW-0378">Hydrolase</keyword>
<keyword evidence="7" id="KW-0963">Cytoplasm</keyword>
<feature type="binding site" evidence="7">
    <location>
        <position position="91"/>
    </location>
    <ligand>
        <name>Zn(2+)</name>
        <dbReference type="ChEBI" id="CHEBI:29105"/>
        <note>catalytic</note>
    </ligand>
</feature>
<comment type="function">
    <text evidence="7">Single strand-specific metallo-endoribonuclease involved in late-stage 70S ribosome quality control and in maturation of the 3' terminus of the 16S rRNA.</text>
</comment>
<accession>A0A1F8GTF4</accession>
<gene>
    <name evidence="7" type="primary">ybeY</name>
    <name evidence="8" type="ORF">A3A33_01910</name>
</gene>
<dbReference type="EMBL" id="MGKP01000013">
    <property type="protein sequence ID" value="OGN28705.1"/>
    <property type="molecule type" value="Genomic_DNA"/>
</dbReference>
<dbReference type="GO" id="GO:0008270">
    <property type="term" value="F:zinc ion binding"/>
    <property type="evidence" value="ECO:0007669"/>
    <property type="project" value="UniProtKB-UniRule"/>
</dbReference>
<evidence type="ECO:0000256" key="7">
    <source>
        <dbReference type="HAMAP-Rule" id="MF_00009"/>
    </source>
</evidence>
<dbReference type="PANTHER" id="PTHR46986:SF1">
    <property type="entry name" value="ENDORIBONUCLEASE YBEY, CHLOROPLASTIC"/>
    <property type="match status" value="1"/>
</dbReference>
<reference evidence="8 9" key="1">
    <citation type="journal article" date="2016" name="Nat. Commun.">
        <title>Thousands of microbial genomes shed light on interconnected biogeochemical processes in an aquifer system.</title>
        <authorList>
            <person name="Anantharaman K."/>
            <person name="Brown C.T."/>
            <person name="Hug L.A."/>
            <person name="Sharon I."/>
            <person name="Castelle C.J."/>
            <person name="Probst A.J."/>
            <person name="Thomas B.C."/>
            <person name="Singh A."/>
            <person name="Wilkins M.J."/>
            <person name="Karaoz U."/>
            <person name="Brodie E.L."/>
            <person name="Williams K.H."/>
            <person name="Hubbard S.S."/>
            <person name="Banfield J.F."/>
        </authorList>
    </citation>
    <scope>NUCLEOTIDE SEQUENCE [LARGE SCALE GENOMIC DNA]</scope>
</reference>
<feature type="binding site" evidence="7">
    <location>
        <position position="97"/>
    </location>
    <ligand>
        <name>Zn(2+)</name>
        <dbReference type="ChEBI" id="CHEBI:29105"/>
        <note>catalytic</note>
    </ligand>
</feature>
<dbReference type="NCBIfam" id="TIGR00043">
    <property type="entry name" value="rRNA maturation RNase YbeY"/>
    <property type="match status" value="1"/>
</dbReference>
<dbReference type="AlphaFoldDB" id="A0A1F8GTF4"/>
<evidence type="ECO:0000256" key="2">
    <source>
        <dbReference type="ARBA" id="ARBA00022722"/>
    </source>
</evidence>
<comment type="caution">
    <text evidence="8">The sequence shown here is derived from an EMBL/GenBank/DDBJ whole genome shotgun (WGS) entry which is preliminary data.</text>
</comment>
<evidence type="ECO:0000256" key="3">
    <source>
        <dbReference type="ARBA" id="ARBA00022723"/>
    </source>
</evidence>
<protein>
    <recommendedName>
        <fullName evidence="7">Endoribonuclease YbeY</fullName>
        <ecNumber evidence="7">3.1.-.-</ecNumber>
    </recommendedName>
</protein>
<dbReference type="EC" id="3.1.-.-" evidence="7"/>
<comment type="subcellular location">
    <subcellularLocation>
        <location evidence="7">Cytoplasm</location>
    </subcellularLocation>
</comment>